<evidence type="ECO:0000256" key="5">
    <source>
        <dbReference type="ARBA" id="ARBA00022475"/>
    </source>
</evidence>
<protein>
    <recommendedName>
        <fullName evidence="4">Flagellar motor switch protein FliG</fullName>
    </recommendedName>
</protein>
<evidence type="ECO:0000256" key="4">
    <source>
        <dbReference type="ARBA" id="ARBA00021870"/>
    </source>
</evidence>
<feature type="domain" description="Flagellar motor switch protein FliG middle" evidence="11">
    <location>
        <begin position="128"/>
        <end position="201"/>
    </location>
</feature>
<dbReference type="InterPro" id="IPR011002">
    <property type="entry name" value="FliG_a-hlx"/>
</dbReference>
<accession>C5ZWW9</accession>
<keyword evidence="5" id="KW-1003">Cell membrane</keyword>
<comment type="similarity">
    <text evidence="3">Belongs to the FliG family.</text>
</comment>
<keyword evidence="13" id="KW-0966">Cell projection</keyword>
<dbReference type="GO" id="GO:0009425">
    <property type="term" value="C:bacterial-type flagellum basal body"/>
    <property type="evidence" value="ECO:0007669"/>
    <property type="project" value="UniProtKB-SubCell"/>
</dbReference>
<dbReference type="InterPro" id="IPR023087">
    <property type="entry name" value="Flg_Motor_Flig_C"/>
</dbReference>
<evidence type="ECO:0000256" key="3">
    <source>
        <dbReference type="ARBA" id="ARBA00010299"/>
    </source>
</evidence>
<evidence type="ECO:0000259" key="10">
    <source>
        <dbReference type="Pfam" id="PF01706"/>
    </source>
</evidence>
<sequence>MPSITLSPRQQAQYDEFSMAEKIAILLVQLGDEITGEIFSHLDLDSITEISKYIAQNSGVDKTIAGAILEEFYAIFQSNQYISTGGFEYAKELLYRTLGPEAAKRVLDKLAKSMQSSQNFAYLSRVRPQQLSDFIIHEHPQTIALILAHMDPTNAAETLSFFSDDLRAEIAIRMANLGDISPNVVKRVSTVLENKLESLTSYKVEVGGVRAVAEVFNRLGQKAAKATIAYIEQIDDQLAGAIKEMMFTFEDIEKLDNNAIREILKIVDKKDLILALKASPEELKQKFMSNMSQRASEQFLEEMQFLGAVKVKDVEAAQRRIVETVQSLSEQGVIQIGEQEDTIE</sequence>
<evidence type="ECO:0000256" key="1">
    <source>
        <dbReference type="ARBA" id="ARBA00004117"/>
    </source>
</evidence>
<dbReference type="GO" id="GO:0005886">
    <property type="term" value="C:plasma membrane"/>
    <property type="evidence" value="ECO:0007669"/>
    <property type="project" value="UniProtKB-SubCell"/>
</dbReference>
<dbReference type="Gene3D" id="1.20.5.2020">
    <property type="match status" value="1"/>
</dbReference>
<dbReference type="Gene3D" id="1.10.220.30">
    <property type="match status" value="3"/>
</dbReference>
<dbReference type="GO" id="GO:0003774">
    <property type="term" value="F:cytoskeletal motor activity"/>
    <property type="evidence" value="ECO:0007669"/>
    <property type="project" value="InterPro"/>
</dbReference>
<dbReference type="HOGENOM" id="CLU_047835_0_0_7"/>
<evidence type="ECO:0000256" key="2">
    <source>
        <dbReference type="ARBA" id="ARBA00004413"/>
    </source>
</evidence>
<feature type="domain" description="Flagellar motor switch protein FliG C-terminal" evidence="10">
    <location>
        <begin position="231"/>
        <end position="336"/>
    </location>
</feature>
<evidence type="ECO:0000259" key="11">
    <source>
        <dbReference type="Pfam" id="PF14841"/>
    </source>
</evidence>
<keyword evidence="13" id="KW-0282">Flagellum</keyword>
<keyword evidence="9" id="KW-0975">Bacterial flagellum</keyword>
<evidence type="ECO:0000313" key="13">
    <source>
        <dbReference type="EMBL" id="EES89637.1"/>
    </source>
</evidence>
<feature type="domain" description="Flagellar motor switch protein FliG N-terminal" evidence="12">
    <location>
        <begin position="17"/>
        <end position="117"/>
    </location>
</feature>
<name>C5ZWW9_9HELI</name>
<evidence type="ECO:0000313" key="14">
    <source>
        <dbReference type="Proteomes" id="UP000007032"/>
    </source>
</evidence>
<dbReference type="Pfam" id="PF01706">
    <property type="entry name" value="FliG_C"/>
    <property type="match status" value="1"/>
</dbReference>
<dbReference type="InterPro" id="IPR028263">
    <property type="entry name" value="FliG_N"/>
</dbReference>
<organism evidence="13 14">
    <name type="scientific">Helicobacter canadensis MIT 98-5491</name>
    <dbReference type="NCBI Taxonomy" id="537970"/>
    <lineage>
        <taxon>Bacteria</taxon>
        <taxon>Pseudomonadati</taxon>
        <taxon>Campylobacterota</taxon>
        <taxon>Epsilonproteobacteria</taxon>
        <taxon>Campylobacterales</taxon>
        <taxon>Helicobacteraceae</taxon>
        <taxon>Helicobacter</taxon>
    </lineage>
</organism>
<dbReference type="PANTHER" id="PTHR30534">
    <property type="entry name" value="FLAGELLAR MOTOR SWITCH PROTEIN FLIG"/>
    <property type="match status" value="1"/>
</dbReference>
<dbReference type="NCBIfam" id="TIGR00207">
    <property type="entry name" value="fliG"/>
    <property type="match status" value="1"/>
</dbReference>
<dbReference type="PANTHER" id="PTHR30534:SF0">
    <property type="entry name" value="FLAGELLAR MOTOR SWITCH PROTEIN FLIG"/>
    <property type="match status" value="1"/>
</dbReference>
<dbReference type="PIRSF" id="PIRSF003161">
    <property type="entry name" value="FliG"/>
    <property type="match status" value="1"/>
</dbReference>
<dbReference type="STRING" id="537970.HCAN_0923"/>
<dbReference type="PRINTS" id="PR00954">
    <property type="entry name" value="FLGMOTORFLIG"/>
</dbReference>
<reference evidence="13 14" key="1">
    <citation type="journal article" date="2009" name="J. Bacteriol.">
        <title>Genome sequence of the emerging pathogen Helicobacter canadensis.</title>
        <authorList>
            <person name="Loman N.J."/>
            <person name="Snyder L.A."/>
            <person name="Linton J.D."/>
            <person name="Langdon R."/>
            <person name="Lawson A.J."/>
            <person name="Weinstock G.M."/>
            <person name="Wren B.W."/>
            <person name="Pallen M.J."/>
        </authorList>
    </citation>
    <scope>NUCLEOTIDE SEQUENCE [LARGE SCALE GENOMIC DNA]</scope>
    <source>
        <strain evidence="13 14">MIT 98-5491</strain>
    </source>
</reference>
<evidence type="ECO:0000256" key="8">
    <source>
        <dbReference type="ARBA" id="ARBA00023136"/>
    </source>
</evidence>
<dbReference type="SUPFAM" id="SSF48029">
    <property type="entry name" value="FliG"/>
    <property type="match status" value="2"/>
</dbReference>
<dbReference type="AlphaFoldDB" id="C5ZWW9"/>
<keyword evidence="13" id="KW-0969">Cilium</keyword>
<evidence type="ECO:0000256" key="7">
    <source>
        <dbReference type="ARBA" id="ARBA00022779"/>
    </source>
</evidence>
<dbReference type="Pfam" id="PF14842">
    <property type="entry name" value="FliG_N"/>
    <property type="match status" value="1"/>
</dbReference>
<dbReference type="Proteomes" id="UP000007032">
    <property type="component" value="Chromosome"/>
</dbReference>
<dbReference type="GO" id="GO:0006935">
    <property type="term" value="P:chemotaxis"/>
    <property type="evidence" value="ECO:0007669"/>
    <property type="project" value="UniProtKB-KW"/>
</dbReference>
<dbReference type="eggNOG" id="COG1536">
    <property type="taxonomic scope" value="Bacteria"/>
</dbReference>
<dbReference type="OrthoDB" id="9780302at2"/>
<gene>
    <name evidence="13" type="primary">fliG</name>
    <name evidence="13" type="ORF">HCAN_0923</name>
</gene>
<keyword evidence="8" id="KW-0472">Membrane</keyword>
<dbReference type="RefSeq" id="WP_006655625.1">
    <property type="nucleotide sequence ID" value="NZ_CM000776.2"/>
</dbReference>
<evidence type="ECO:0000256" key="9">
    <source>
        <dbReference type="ARBA" id="ARBA00023143"/>
    </source>
</evidence>
<evidence type="ECO:0000259" key="12">
    <source>
        <dbReference type="Pfam" id="PF14842"/>
    </source>
</evidence>
<evidence type="ECO:0000256" key="6">
    <source>
        <dbReference type="ARBA" id="ARBA00022500"/>
    </source>
</evidence>
<dbReference type="GO" id="GO:0071973">
    <property type="term" value="P:bacterial-type flagellum-dependent cell motility"/>
    <property type="evidence" value="ECO:0007669"/>
    <property type="project" value="InterPro"/>
</dbReference>
<dbReference type="EMBL" id="CM000776">
    <property type="protein sequence ID" value="EES89637.1"/>
    <property type="molecule type" value="Genomic_DNA"/>
</dbReference>
<proteinExistence type="inferred from homology"/>
<dbReference type="Pfam" id="PF14841">
    <property type="entry name" value="FliG_M"/>
    <property type="match status" value="1"/>
</dbReference>
<dbReference type="InterPro" id="IPR032779">
    <property type="entry name" value="FliG_M"/>
</dbReference>
<keyword evidence="6" id="KW-0145">Chemotaxis</keyword>
<comment type="subcellular location">
    <subcellularLocation>
        <location evidence="1">Bacterial flagellum basal body</location>
    </subcellularLocation>
    <subcellularLocation>
        <location evidence="2">Cell membrane</location>
        <topology evidence="2">Peripheral membrane protein</topology>
        <orientation evidence="2">Cytoplasmic side</orientation>
    </subcellularLocation>
</comment>
<keyword evidence="7" id="KW-0283">Flagellar rotation</keyword>
<keyword evidence="14" id="KW-1185">Reference proteome</keyword>
<dbReference type="InterPro" id="IPR000090">
    <property type="entry name" value="Flg_Motor_Flig"/>
</dbReference>